<feature type="compositionally biased region" description="Polar residues" evidence="1">
    <location>
        <begin position="68"/>
        <end position="86"/>
    </location>
</feature>
<protein>
    <submittedName>
        <fullName evidence="2">Uncharacterized protein</fullName>
    </submittedName>
</protein>
<organism evidence="2 3">
    <name type="scientific">Podarcis lilfordi</name>
    <name type="common">Lilford's wall lizard</name>
    <dbReference type="NCBI Taxonomy" id="74358"/>
    <lineage>
        <taxon>Eukaryota</taxon>
        <taxon>Metazoa</taxon>
        <taxon>Chordata</taxon>
        <taxon>Craniata</taxon>
        <taxon>Vertebrata</taxon>
        <taxon>Euteleostomi</taxon>
        <taxon>Lepidosauria</taxon>
        <taxon>Squamata</taxon>
        <taxon>Bifurcata</taxon>
        <taxon>Unidentata</taxon>
        <taxon>Episquamata</taxon>
        <taxon>Laterata</taxon>
        <taxon>Lacertibaenia</taxon>
        <taxon>Lacertidae</taxon>
        <taxon>Podarcis</taxon>
    </lineage>
</organism>
<sequence>MQQQPPLHPGPSAARLPHNSALRAGLRSCKAAQIAAHFPSFAAAAPKRRAARQRSGCRGECAKGTLRRPTTTQKNQTHLPWKASNQPPSPPVHTRKAKQQQPFPGSNVPAGSRSPTGWISHHHYRHLQEMPILSFFL</sequence>
<evidence type="ECO:0000256" key="1">
    <source>
        <dbReference type="SAM" id="MobiDB-lite"/>
    </source>
</evidence>
<accession>A0AA35PFW0</accession>
<feature type="region of interest" description="Disordered" evidence="1">
    <location>
        <begin position="43"/>
        <end position="114"/>
    </location>
</feature>
<evidence type="ECO:0000313" key="3">
    <source>
        <dbReference type="Proteomes" id="UP001178461"/>
    </source>
</evidence>
<dbReference type="EMBL" id="OX395134">
    <property type="protein sequence ID" value="CAI5784405.1"/>
    <property type="molecule type" value="Genomic_DNA"/>
</dbReference>
<evidence type="ECO:0000313" key="2">
    <source>
        <dbReference type="EMBL" id="CAI5784405.1"/>
    </source>
</evidence>
<dbReference type="Proteomes" id="UP001178461">
    <property type="component" value="Chromosome 9"/>
</dbReference>
<keyword evidence="3" id="KW-1185">Reference proteome</keyword>
<proteinExistence type="predicted"/>
<gene>
    <name evidence="2" type="ORF">PODLI_1B018547</name>
</gene>
<reference evidence="2" key="1">
    <citation type="submission" date="2022-12" db="EMBL/GenBank/DDBJ databases">
        <authorList>
            <person name="Alioto T."/>
            <person name="Alioto T."/>
            <person name="Gomez Garrido J."/>
        </authorList>
    </citation>
    <scope>NUCLEOTIDE SEQUENCE</scope>
</reference>
<dbReference type="AlphaFoldDB" id="A0AA35PFW0"/>
<name>A0AA35PFW0_9SAUR</name>
<feature type="region of interest" description="Disordered" evidence="1">
    <location>
        <begin position="1"/>
        <end position="21"/>
    </location>
</feature>